<evidence type="ECO:0000313" key="1">
    <source>
        <dbReference type="EMBL" id="KAJ7369493.1"/>
    </source>
</evidence>
<evidence type="ECO:0000313" key="2">
    <source>
        <dbReference type="Proteomes" id="UP001163046"/>
    </source>
</evidence>
<dbReference type="Proteomes" id="UP001163046">
    <property type="component" value="Unassembled WGS sequence"/>
</dbReference>
<sequence length="73" mass="8098">EARKQARRVIDQSMAGARVLPNRRHLTDRATWSRVGLSRVSQTTQSRTGVDNNTVMLAAIDSVSSAFSKLENQ</sequence>
<keyword evidence="2" id="KW-1185">Reference proteome</keyword>
<feature type="non-terminal residue" evidence="1">
    <location>
        <position position="1"/>
    </location>
</feature>
<organism evidence="1 2">
    <name type="scientific">Desmophyllum pertusum</name>
    <dbReference type="NCBI Taxonomy" id="174260"/>
    <lineage>
        <taxon>Eukaryota</taxon>
        <taxon>Metazoa</taxon>
        <taxon>Cnidaria</taxon>
        <taxon>Anthozoa</taxon>
        <taxon>Hexacorallia</taxon>
        <taxon>Scleractinia</taxon>
        <taxon>Caryophylliina</taxon>
        <taxon>Caryophylliidae</taxon>
        <taxon>Desmophyllum</taxon>
    </lineage>
</organism>
<name>A0A9X0CPJ4_9CNID</name>
<comment type="caution">
    <text evidence="1">The sequence shown here is derived from an EMBL/GenBank/DDBJ whole genome shotgun (WGS) entry which is preliminary data.</text>
</comment>
<reference evidence="1" key="1">
    <citation type="submission" date="2023-01" db="EMBL/GenBank/DDBJ databases">
        <title>Genome assembly of the deep-sea coral Lophelia pertusa.</title>
        <authorList>
            <person name="Herrera S."/>
            <person name="Cordes E."/>
        </authorList>
    </citation>
    <scope>NUCLEOTIDE SEQUENCE</scope>
    <source>
        <strain evidence="1">USNM1676648</strain>
        <tissue evidence="1">Polyp</tissue>
    </source>
</reference>
<dbReference type="OrthoDB" id="5986234at2759"/>
<dbReference type="EMBL" id="MU826929">
    <property type="protein sequence ID" value="KAJ7369493.1"/>
    <property type="molecule type" value="Genomic_DNA"/>
</dbReference>
<dbReference type="AlphaFoldDB" id="A0A9X0CPJ4"/>
<gene>
    <name evidence="1" type="ORF">OS493_038549</name>
</gene>
<accession>A0A9X0CPJ4</accession>
<proteinExistence type="predicted"/>
<protein>
    <submittedName>
        <fullName evidence="1">Uncharacterized protein</fullName>
    </submittedName>
</protein>